<dbReference type="InterPro" id="IPR059157">
    <property type="entry name" value="WDR36-Utp21_N"/>
</dbReference>
<dbReference type="InterPro" id="IPR001680">
    <property type="entry name" value="WD40_rpt"/>
</dbReference>
<dbReference type="PROSITE" id="PS50082">
    <property type="entry name" value="WD_REPEATS_2"/>
    <property type="match status" value="2"/>
</dbReference>
<accession>A0A8H6QC14</accession>
<dbReference type="InterPro" id="IPR015943">
    <property type="entry name" value="WD40/YVTN_repeat-like_dom_sf"/>
</dbReference>
<dbReference type="Pfam" id="PF25171">
    <property type="entry name" value="Beta-prop_WDR36-Utp21_1st"/>
    <property type="match status" value="1"/>
</dbReference>
<evidence type="ECO:0000313" key="7">
    <source>
        <dbReference type="Proteomes" id="UP000662466"/>
    </source>
</evidence>
<dbReference type="PROSITE" id="PS50294">
    <property type="entry name" value="WD_REPEATS_REGION"/>
    <property type="match status" value="1"/>
</dbReference>
<feature type="repeat" description="WD" evidence="3">
    <location>
        <begin position="599"/>
        <end position="640"/>
    </location>
</feature>
<dbReference type="PANTHER" id="PTHR22840:SF12">
    <property type="entry name" value="WD REPEAT-CONTAINING PROTEIN 36"/>
    <property type="match status" value="1"/>
</dbReference>
<dbReference type="InterPro" id="IPR011047">
    <property type="entry name" value="Quinoprotein_ADH-like_sf"/>
</dbReference>
<dbReference type="SMART" id="SM00320">
    <property type="entry name" value="WD40"/>
    <property type="match status" value="9"/>
</dbReference>
<dbReference type="InterPro" id="IPR007319">
    <property type="entry name" value="WDR36/Utp21_C"/>
</dbReference>
<protein>
    <recommendedName>
        <fullName evidence="8">Small-subunit processome Utp21 domain-containing protein</fullName>
    </recommendedName>
</protein>
<name>A0A8H6QC14_9EURO</name>
<dbReference type="PROSITE" id="PS00678">
    <property type="entry name" value="WD_REPEATS_1"/>
    <property type="match status" value="2"/>
</dbReference>
<sequence length="1054" mass="115810">MMPSLEEDEFSVPLPKRQKRVPEYKSISSSRKTLDSRIFSPYRTLGLVSPTSVPFTYVRLGKTTFQITTCVGRALHTYDLRRGLSLIFISRPQTPEAITATFAWREKVFAAWGNLRPGTCGGIWVFKRGKKVAALEMPSGRAEPIVKVLVFGAWIVGCTGNSIEVWKNTTYEHYTTLIPRETEAVPGDHIYGGQMCSMPTYINKIFVGRVDGSVDIWNVRTGELLHTIPPASPNIGAVTALQQTPVLSLIAIAHAGGSLFIRNVDTEQIILSLRSDSSHITSLAFRTDSLGAGADGQSPGVLATASVESGDITLWDLNNTGRVTGVLRNAHRTVQYEAAFGINCVDFLDGQPLLVSTGKDNSLRTWIFDETPFSPIPRQLHFRSGHSAPVTALSFLPSASDGSEANGKWLLSASKDCSLWGLSVRKDSQNTEISQGAVEKKAKKLSAPGPLSLDVQHLTQGFRASEITCIACSLNRDGGMGVTTSGPIWANPRVADAVASNKTGWESIVTGHRGDKFARTWFWGRKRAGRWTFETGDGSAVKSVAITQCGTFALIGSSMGSIDVFNLQSGQHRQSLPARDLKGKRTGELGLASSSQENKIGHTKAVTGLVVDSLNRTTISCGLDGKVKFWDFQSGLLLDELNWHPMTAITGLRYNSSSELVAFSCDDLSIRVVDIETRKLIREFWGCVGQINDFIFSSDSRWIVAASMDSRVRVWDLSTGHLIDIFRVPSTCTSLSMSSTGEFLATAHADSVGIRLWTNRSLFIPVSTQNLDESGFADSHIPITSAEESAGALEAAFSEEHHQDEPDAPVPCDEQLSRGMVTLSAIPRSRWQTLLHLDLIRERNKPKDPPKAPEKVPFFLPSVSEKRSVERTDRSTELLVDNTLAERSSIARHQRSQTADSGSLLTVLLHSCRQSNDFAPFTDYLKTLSPAKTDLEIRSLDLRVNNGHSELSAFVMALTTRLRLGKDFELVNAWMAVFLKIHADIVRKCSESAANDHGQLRKSLVQWSEEQQREAKRLADLVGYCRGVIRYGSRFIRQLTGQETNSVRITTTSS</sequence>
<dbReference type="GO" id="GO:0032040">
    <property type="term" value="C:small-subunit processome"/>
    <property type="evidence" value="ECO:0007669"/>
    <property type="project" value="InterPro"/>
</dbReference>
<organism evidence="6 7">
    <name type="scientific">Aspergillus hiratsukae</name>
    <dbReference type="NCBI Taxonomy" id="1194566"/>
    <lineage>
        <taxon>Eukaryota</taxon>
        <taxon>Fungi</taxon>
        <taxon>Dikarya</taxon>
        <taxon>Ascomycota</taxon>
        <taxon>Pezizomycotina</taxon>
        <taxon>Eurotiomycetes</taxon>
        <taxon>Eurotiomycetidae</taxon>
        <taxon>Eurotiales</taxon>
        <taxon>Aspergillaceae</taxon>
        <taxon>Aspergillus</taxon>
        <taxon>Aspergillus subgen. Fumigati</taxon>
    </lineage>
</organism>
<proteinExistence type="predicted"/>
<gene>
    <name evidence="6" type="ORF">CNMCM6106_004484</name>
</gene>
<dbReference type="Proteomes" id="UP000662466">
    <property type="component" value="Unassembled WGS sequence"/>
</dbReference>
<reference evidence="6" key="1">
    <citation type="submission" date="2020-06" db="EMBL/GenBank/DDBJ databases">
        <title>Draft genome sequences of strains closely related to Aspergillus parafelis and Aspergillus hiratsukae.</title>
        <authorList>
            <person name="Dos Santos R.A.C."/>
            <person name="Rivero-Menendez O."/>
            <person name="Steenwyk J.L."/>
            <person name="Mead M.E."/>
            <person name="Goldman G.H."/>
            <person name="Alastruey-Izquierdo A."/>
            <person name="Rokas A."/>
        </authorList>
    </citation>
    <scope>NUCLEOTIDE SEQUENCE</scope>
    <source>
        <strain evidence="6">CNM-CM6106</strain>
    </source>
</reference>
<dbReference type="Gene3D" id="2.130.10.10">
    <property type="entry name" value="YVTN repeat-like/Quinoprotein amine dehydrogenase"/>
    <property type="match status" value="2"/>
</dbReference>
<dbReference type="GO" id="GO:0034388">
    <property type="term" value="C:Pwp2p-containing subcomplex of 90S preribosome"/>
    <property type="evidence" value="ECO:0007669"/>
    <property type="project" value="TreeGrafter"/>
</dbReference>
<comment type="caution">
    <text evidence="6">The sequence shown here is derived from an EMBL/GenBank/DDBJ whole genome shotgun (WGS) entry which is preliminary data.</text>
</comment>
<dbReference type="SUPFAM" id="SSF50998">
    <property type="entry name" value="Quinoprotein alcohol dehydrogenase-like"/>
    <property type="match status" value="1"/>
</dbReference>
<feature type="domain" description="WDR36/Utp21 N-terminal" evidence="5">
    <location>
        <begin position="67"/>
        <end position="369"/>
    </location>
</feature>
<feature type="repeat" description="WD" evidence="3">
    <location>
        <begin position="684"/>
        <end position="725"/>
    </location>
</feature>
<evidence type="ECO:0000256" key="3">
    <source>
        <dbReference type="PROSITE-ProRule" id="PRU00221"/>
    </source>
</evidence>
<evidence type="ECO:0000256" key="1">
    <source>
        <dbReference type="ARBA" id="ARBA00022574"/>
    </source>
</evidence>
<dbReference type="Pfam" id="PF04192">
    <property type="entry name" value="Utp21"/>
    <property type="match status" value="1"/>
</dbReference>
<dbReference type="EMBL" id="JACBAF010002029">
    <property type="protein sequence ID" value="KAF7169607.1"/>
    <property type="molecule type" value="Genomic_DNA"/>
</dbReference>
<dbReference type="InterPro" id="IPR019775">
    <property type="entry name" value="WD40_repeat_CS"/>
</dbReference>
<evidence type="ECO:0000259" key="5">
    <source>
        <dbReference type="Pfam" id="PF25171"/>
    </source>
</evidence>
<keyword evidence="2" id="KW-0677">Repeat</keyword>
<evidence type="ECO:0000259" key="4">
    <source>
        <dbReference type="Pfam" id="PF04192"/>
    </source>
</evidence>
<dbReference type="AlphaFoldDB" id="A0A8H6QC14"/>
<dbReference type="Pfam" id="PF25168">
    <property type="entry name" value="Beta-prop_WDR36-Utp21_2nd"/>
    <property type="match status" value="1"/>
</dbReference>
<evidence type="ECO:0000313" key="6">
    <source>
        <dbReference type="EMBL" id="KAF7169607.1"/>
    </source>
</evidence>
<evidence type="ECO:0000256" key="2">
    <source>
        <dbReference type="ARBA" id="ARBA00022737"/>
    </source>
</evidence>
<dbReference type="PANTHER" id="PTHR22840">
    <property type="entry name" value="WD REPEAT-CONTAINING PROTEIN 36"/>
    <property type="match status" value="1"/>
</dbReference>
<dbReference type="FunFam" id="2.130.10.10:FF:000565">
    <property type="entry name" value="Putative snoRNA binding protein"/>
    <property type="match status" value="1"/>
</dbReference>
<dbReference type="GO" id="GO:0006364">
    <property type="term" value="P:rRNA processing"/>
    <property type="evidence" value="ECO:0007669"/>
    <property type="project" value="InterPro"/>
</dbReference>
<keyword evidence="1 3" id="KW-0853">WD repeat</keyword>
<evidence type="ECO:0008006" key="8">
    <source>
        <dbReference type="Google" id="ProtNLM"/>
    </source>
</evidence>
<feature type="domain" description="WDR36/Utp21 C-terminal" evidence="4">
    <location>
        <begin position="814"/>
        <end position="1031"/>
    </location>
</feature>